<proteinExistence type="predicted"/>
<keyword evidence="1" id="KW-0472">Membrane</keyword>
<dbReference type="Pfam" id="PF13789">
    <property type="entry name" value="DUF4181"/>
    <property type="match status" value="1"/>
</dbReference>
<dbReference type="InterPro" id="IPR025441">
    <property type="entry name" value="DUF4181"/>
</dbReference>
<reference evidence="2 3" key="1">
    <citation type="submission" date="2019-11" db="EMBL/GenBank/DDBJ databases">
        <title>Genome sequences of 17 halophilic strains isolated from different environments.</title>
        <authorList>
            <person name="Furrow R.E."/>
        </authorList>
    </citation>
    <scope>NUCLEOTIDE SEQUENCE [LARGE SCALE GENOMIC DNA]</scope>
    <source>
        <strain evidence="2 3">22506_14_FS</strain>
    </source>
</reference>
<dbReference type="Proteomes" id="UP000447833">
    <property type="component" value="Unassembled WGS sequence"/>
</dbReference>
<keyword evidence="1" id="KW-1133">Transmembrane helix</keyword>
<dbReference type="EMBL" id="WMEY01000005">
    <property type="protein sequence ID" value="MYL65138.1"/>
    <property type="molecule type" value="Genomic_DNA"/>
</dbReference>
<accession>A0A845F303</accession>
<gene>
    <name evidence="2" type="ORF">GLW07_17410</name>
</gene>
<organism evidence="2 3">
    <name type="scientific">Guptibacillus hwajinpoensis</name>
    <dbReference type="NCBI Taxonomy" id="208199"/>
    <lineage>
        <taxon>Bacteria</taxon>
        <taxon>Bacillati</taxon>
        <taxon>Bacillota</taxon>
        <taxon>Bacilli</taxon>
        <taxon>Bacillales</taxon>
        <taxon>Guptibacillaceae</taxon>
        <taxon>Guptibacillus</taxon>
    </lineage>
</organism>
<evidence type="ECO:0000256" key="1">
    <source>
        <dbReference type="SAM" id="Phobius"/>
    </source>
</evidence>
<feature type="transmembrane region" description="Helical" evidence="1">
    <location>
        <begin position="136"/>
        <end position="160"/>
    </location>
</feature>
<comment type="caution">
    <text evidence="2">The sequence shown here is derived from an EMBL/GenBank/DDBJ whole genome shotgun (WGS) entry which is preliminary data.</text>
</comment>
<feature type="transmembrane region" description="Helical" evidence="1">
    <location>
        <begin position="76"/>
        <end position="94"/>
    </location>
</feature>
<protein>
    <submittedName>
        <fullName evidence="2">DUF4181 domain-containing protein</fullName>
    </submittedName>
</protein>
<keyword evidence="1" id="KW-0812">Transmembrane</keyword>
<evidence type="ECO:0000313" key="3">
    <source>
        <dbReference type="Proteomes" id="UP000447833"/>
    </source>
</evidence>
<dbReference type="AlphaFoldDB" id="A0A845F303"/>
<sequence length="162" mass="19649">MNSNRRCFSKPRYYYEASFEGSARLETFWLKFILIISILGLALYFSNKALRKWLKVEKKSMFSYNHVNDTHRKIDWTIRISFMLLLIISLFINIERIHLEPLWYLQTYTIMFVFIIVTETARAVMEKRYAENKNDYLFTLFQLGFIIVVSLSLFFTNFFWLL</sequence>
<feature type="transmembrane region" description="Helical" evidence="1">
    <location>
        <begin position="106"/>
        <end position="124"/>
    </location>
</feature>
<feature type="transmembrane region" description="Helical" evidence="1">
    <location>
        <begin position="28"/>
        <end position="45"/>
    </location>
</feature>
<name>A0A845F303_9BACL</name>
<evidence type="ECO:0000313" key="2">
    <source>
        <dbReference type="EMBL" id="MYL65138.1"/>
    </source>
</evidence>